<accession>A0A2U8GYL7</accession>
<dbReference type="Pfam" id="PF08495">
    <property type="entry name" value="FIST"/>
    <property type="match status" value="1"/>
</dbReference>
<dbReference type="InterPro" id="IPR019494">
    <property type="entry name" value="FIST_C"/>
</dbReference>
<feature type="domain" description="FIST" evidence="1">
    <location>
        <begin position="1"/>
        <end position="196"/>
    </location>
</feature>
<dbReference type="PANTHER" id="PTHR40252:SF2">
    <property type="entry name" value="BLR0328 PROTEIN"/>
    <property type="match status" value="1"/>
</dbReference>
<reference evidence="3 4" key="1">
    <citation type="submission" date="2017-06" db="EMBL/GenBank/DDBJ databases">
        <title>Azoarcus sp. TSNA42 complete genome sequence.</title>
        <authorList>
            <person name="Woo J.-H."/>
            <person name="Kim H.-S."/>
        </authorList>
    </citation>
    <scope>NUCLEOTIDE SEQUENCE [LARGE SCALE GENOMIC DNA]</scope>
    <source>
        <strain evidence="3 4">TSNA42</strain>
    </source>
</reference>
<dbReference type="Proteomes" id="UP000244902">
    <property type="component" value="Chromosome"/>
</dbReference>
<dbReference type="SMART" id="SM00897">
    <property type="entry name" value="FIST"/>
    <property type="match status" value="1"/>
</dbReference>
<dbReference type="InterPro" id="IPR013702">
    <property type="entry name" value="FIST_domain_N"/>
</dbReference>
<gene>
    <name evidence="3" type="ORF">CEW87_04980</name>
</gene>
<protein>
    <submittedName>
        <fullName evidence="3">FIST domain containing protein</fullName>
    </submittedName>
</protein>
<dbReference type="RefSeq" id="WP_332871697.1">
    <property type="nucleotide sequence ID" value="NZ_CP022188.1"/>
</dbReference>
<proteinExistence type="predicted"/>
<feature type="domain" description="FIST C-domain" evidence="2">
    <location>
        <begin position="197"/>
        <end position="327"/>
    </location>
</feature>
<evidence type="ECO:0000259" key="2">
    <source>
        <dbReference type="SMART" id="SM01204"/>
    </source>
</evidence>
<sequence>MALVLFFCSSRFELDELATAINHHFGDTPVIGCTTAGEIGPAGICEGSLSGASFSSASFVAGSAHIDGLKAVVPEQIEAVATELREQVGNGRGNSFALLLTDGLSGREEPIAHAFQAALGDVPMVGASAGDDQRLAATHVFADGAFRSDSAAFVVLRTSLPFKVFRSHHFAGGDEALVVTEADAERRIVSEINGLPAAAEYARAAGLGTADLNTTRFVRTPLVVRIRGNDYVRAVGRVNADGSLQLFSAIEPGVVLRVAHSVGMTEIRRALFEELRQHVGEPSMVLGFDCLHCKLEAQVGEFHGAIEKLFMDNHVVGFSSYGEQFMGIHVNQTMTGVAIGKTEVKCDA</sequence>
<dbReference type="EMBL" id="CP022188">
    <property type="protein sequence ID" value="AWI78772.1"/>
    <property type="molecule type" value="Genomic_DNA"/>
</dbReference>
<organism evidence="3 4">
    <name type="scientific">Parazoarcus communis</name>
    <dbReference type="NCBI Taxonomy" id="41977"/>
    <lineage>
        <taxon>Bacteria</taxon>
        <taxon>Pseudomonadati</taxon>
        <taxon>Pseudomonadota</taxon>
        <taxon>Betaproteobacteria</taxon>
        <taxon>Rhodocyclales</taxon>
        <taxon>Zoogloeaceae</taxon>
        <taxon>Parazoarcus</taxon>
    </lineage>
</organism>
<evidence type="ECO:0000313" key="3">
    <source>
        <dbReference type="EMBL" id="AWI78772.1"/>
    </source>
</evidence>
<name>A0A2U8GYL7_9RHOO</name>
<dbReference type="SMART" id="SM01204">
    <property type="entry name" value="FIST_C"/>
    <property type="match status" value="1"/>
</dbReference>
<evidence type="ECO:0000259" key="1">
    <source>
        <dbReference type="SMART" id="SM00897"/>
    </source>
</evidence>
<dbReference type="AlphaFoldDB" id="A0A2U8GYL7"/>
<evidence type="ECO:0000313" key="4">
    <source>
        <dbReference type="Proteomes" id="UP000244902"/>
    </source>
</evidence>
<dbReference type="PANTHER" id="PTHR40252">
    <property type="entry name" value="BLR0328 PROTEIN"/>
    <property type="match status" value="1"/>
</dbReference>
<dbReference type="Pfam" id="PF10442">
    <property type="entry name" value="FIST_C"/>
    <property type="match status" value="1"/>
</dbReference>